<feature type="transmembrane region" description="Helical" evidence="1">
    <location>
        <begin position="15"/>
        <end position="35"/>
    </location>
</feature>
<evidence type="ECO:0000313" key="2">
    <source>
        <dbReference type="EMBL" id="SDZ23975.1"/>
    </source>
</evidence>
<reference evidence="2 3" key="1">
    <citation type="submission" date="2016-10" db="EMBL/GenBank/DDBJ databases">
        <authorList>
            <person name="de Groot N.N."/>
        </authorList>
    </citation>
    <scope>NUCLEOTIDE SEQUENCE [LARGE SCALE GENOMIC DNA]</scope>
    <source>
        <strain evidence="2 3">APO</strain>
    </source>
</reference>
<feature type="non-terminal residue" evidence="2">
    <location>
        <position position="36"/>
    </location>
</feature>
<keyword evidence="1" id="KW-1133">Transmembrane helix</keyword>
<dbReference type="AlphaFoldDB" id="A0A1H3RF79"/>
<keyword evidence="1" id="KW-0472">Membrane</keyword>
<evidence type="ECO:0000256" key="1">
    <source>
        <dbReference type="SAM" id="Phobius"/>
    </source>
</evidence>
<dbReference type="Proteomes" id="UP000199230">
    <property type="component" value="Unassembled WGS sequence"/>
</dbReference>
<proteinExistence type="predicted"/>
<accession>A0A1H3RF79</accession>
<sequence length="36" mass="4143">MFKQEHIPGLYNNRLFFALYFPQGMGDIGIIILTLA</sequence>
<gene>
    <name evidence="2" type="ORF">SAMN05192546_1195</name>
</gene>
<name>A0A1H3RF79_9FIRM</name>
<keyword evidence="1" id="KW-0812">Transmembrane</keyword>
<keyword evidence="3" id="KW-1185">Reference proteome</keyword>
<protein>
    <submittedName>
        <fullName evidence="2">Uncharacterized protein</fullName>
    </submittedName>
</protein>
<evidence type="ECO:0000313" key="3">
    <source>
        <dbReference type="Proteomes" id="UP000199230"/>
    </source>
</evidence>
<dbReference type="EMBL" id="FNPV01000019">
    <property type="protein sequence ID" value="SDZ23975.1"/>
    <property type="molecule type" value="Genomic_DNA"/>
</dbReference>
<organism evidence="2 3">
    <name type="scientific">Tindallia californiensis</name>
    <dbReference type="NCBI Taxonomy" id="159292"/>
    <lineage>
        <taxon>Bacteria</taxon>
        <taxon>Bacillati</taxon>
        <taxon>Bacillota</taxon>
        <taxon>Clostridia</taxon>
        <taxon>Peptostreptococcales</taxon>
        <taxon>Tindalliaceae</taxon>
        <taxon>Tindallia</taxon>
    </lineage>
</organism>